<dbReference type="InterPro" id="IPR005123">
    <property type="entry name" value="Oxoglu/Fe-dep_dioxygenase_dom"/>
</dbReference>
<evidence type="ECO:0000313" key="3">
    <source>
        <dbReference type="Proteomes" id="UP001219355"/>
    </source>
</evidence>
<sequence>MSESVWIKEKILGALDGIDIEGNFACFNSLPGTINPGLFVNHIGTIGLPLNSRDAAAIIEVCHRSPFGKGSQTLVDTSVRKCWELDANQFELQNPAWNQVMQSIMRTAIKELGVVRTGSRIKAEPYKFLLYEEGAFFLPHQDSPKADRMFGTLVVCLPSKHEGGEVVLTHDGQSRVFESSKTSAFGTSFAAWYSDVTHEIKPVKSGYRVVLTYNLIHDGAGAVPSAWAPNSKLESAFKFWKSCYDCEEGVPSFLLYKLSHQYPSSNFGFSSMKGKDTQLLAHLQSVCKKLGFQIYLGRVERKVWGGCDEYDDSYELEGNYHQIIEVCDDESGLKEVIDSDGVKILDHLDVNDLDCIQKNVISGIPDSEDYSGYTGNEGVSATHFYKKTVAVILPQSFRVAFRFNGMKPPSTGMSDWIEQLLQSLADPNDVESREEFRELSQLVIDYNSEVDKTNASQSSNRPGYYFQRRLAPFPDEILCKIAKGLSDIDEMTLCEVAIKQIRQRVTPMLSLCIAKLCCNRSFEEGMELLHAIGEKIKPEIGSYFTLVTGIVEACVAELHGSSDEEKATLQEWQRASIGDALTRVDSVQKDDGFYLAQIAELYPDKEILFNIKNVVTEFIDKIPFVSTFLASISESDPAKPGNEWTINLFRKILAKMDRDMKLEKIALRPKPPRRSSQAYRRGIRRPVPREYDSSKEQLNSDDLAAIVMQCRSLRVPAAPLYDGLKQSIAATTIERLEEVFNVLIFPFLRRLVDILSCNSDDAPASFNEECSQFIRDMLRLCMQYYVKDNSSLTNSSYSCSCSCSDCNQLNSFLRKPNLKSIQLLMSSCQRAHLYQAIELNRGKLEAEVIQDGRLKTMKITKTHIMPADWTKRVRQAAMMIESLGSSSGLEKVLGVKFCRALNEVISGERDSADLSTIWQGRKRPAARMSGGAVDRDGEVEVIDLT</sequence>
<evidence type="ECO:0000313" key="2">
    <source>
        <dbReference type="EMBL" id="WEW59015.1"/>
    </source>
</evidence>
<accession>A0AAF0DLL6</accession>
<gene>
    <name evidence="2" type="ORF">PRK78_004483</name>
</gene>
<organism evidence="2 3">
    <name type="scientific">Emydomyces testavorans</name>
    <dbReference type="NCBI Taxonomy" id="2070801"/>
    <lineage>
        <taxon>Eukaryota</taxon>
        <taxon>Fungi</taxon>
        <taxon>Dikarya</taxon>
        <taxon>Ascomycota</taxon>
        <taxon>Pezizomycotina</taxon>
        <taxon>Eurotiomycetes</taxon>
        <taxon>Eurotiomycetidae</taxon>
        <taxon>Onygenales</taxon>
        <taxon>Nannizziopsiaceae</taxon>
        <taxon>Emydomyces</taxon>
    </lineage>
</organism>
<dbReference type="Gene3D" id="2.60.120.620">
    <property type="entry name" value="q2cbj1_9rhob like domain"/>
    <property type="match status" value="1"/>
</dbReference>
<dbReference type="PANTHER" id="PTHR33099:SF7">
    <property type="entry name" value="MYND-TYPE DOMAIN-CONTAINING PROTEIN"/>
    <property type="match status" value="1"/>
</dbReference>
<dbReference type="InterPro" id="IPR044862">
    <property type="entry name" value="Pro_4_hyd_alph_FE2OG_OXY"/>
</dbReference>
<dbReference type="AlphaFoldDB" id="A0AAF0DLL6"/>
<protein>
    <recommendedName>
        <fullName evidence="1">Fe2OG dioxygenase domain-containing protein</fullName>
    </recommendedName>
</protein>
<proteinExistence type="predicted"/>
<evidence type="ECO:0000259" key="1">
    <source>
        <dbReference type="PROSITE" id="PS51471"/>
    </source>
</evidence>
<feature type="domain" description="Fe2OG dioxygenase" evidence="1">
    <location>
        <begin position="122"/>
        <end position="217"/>
    </location>
</feature>
<dbReference type="PROSITE" id="PS51471">
    <property type="entry name" value="FE2OG_OXY"/>
    <property type="match status" value="1"/>
</dbReference>
<dbReference type="Proteomes" id="UP001219355">
    <property type="component" value="Chromosome 2"/>
</dbReference>
<dbReference type="Pfam" id="PF13640">
    <property type="entry name" value="2OG-FeII_Oxy_3"/>
    <property type="match status" value="1"/>
</dbReference>
<name>A0AAF0DLL6_9EURO</name>
<reference evidence="2" key="1">
    <citation type="submission" date="2023-03" db="EMBL/GenBank/DDBJ databases">
        <title>Emydomyces testavorans Genome Sequence.</title>
        <authorList>
            <person name="Hoyer L."/>
        </authorList>
    </citation>
    <scope>NUCLEOTIDE SEQUENCE</scope>
    <source>
        <strain evidence="2">16-2883</strain>
    </source>
</reference>
<dbReference type="EMBL" id="CP120628">
    <property type="protein sequence ID" value="WEW59015.1"/>
    <property type="molecule type" value="Genomic_DNA"/>
</dbReference>
<keyword evidence="3" id="KW-1185">Reference proteome</keyword>
<dbReference type="PANTHER" id="PTHR33099">
    <property type="entry name" value="FE2OG DIOXYGENASE DOMAIN-CONTAINING PROTEIN"/>
    <property type="match status" value="1"/>
</dbReference>